<evidence type="ECO:0000256" key="1">
    <source>
        <dbReference type="SAM" id="MobiDB-lite"/>
    </source>
</evidence>
<name>A0ABM4Y3S8_VULVU</name>
<keyword evidence="2" id="KW-0812">Transmembrane</keyword>
<evidence type="ECO:0008006" key="5">
    <source>
        <dbReference type="Google" id="ProtNLM"/>
    </source>
</evidence>
<dbReference type="RefSeq" id="XP_072584947.1">
    <property type="nucleotide sequence ID" value="XM_072728846.1"/>
</dbReference>
<evidence type="ECO:0000256" key="2">
    <source>
        <dbReference type="SAM" id="Phobius"/>
    </source>
</evidence>
<keyword evidence="2" id="KW-1133">Transmembrane helix</keyword>
<keyword evidence="3" id="KW-1185">Reference proteome</keyword>
<feature type="region of interest" description="Disordered" evidence="1">
    <location>
        <begin position="75"/>
        <end position="95"/>
    </location>
</feature>
<feature type="compositionally biased region" description="Low complexity" evidence="1">
    <location>
        <begin position="81"/>
        <end position="90"/>
    </location>
</feature>
<reference evidence="4" key="1">
    <citation type="submission" date="2025-08" db="UniProtKB">
        <authorList>
            <consortium name="RefSeq"/>
        </authorList>
    </citation>
    <scope>IDENTIFICATION</scope>
    <source>
        <tissue evidence="4">Cell line</tissue>
    </source>
</reference>
<organism evidence="3 4">
    <name type="scientific">Vulpes vulpes</name>
    <name type="common">Red fox</name>
    <dbReference type="NCBI Taxonomy" id="9627"/>
    <lineage>
        <taxon>Eukaryota</taxon>
        <taxon>Metazoa</taxon>
        <taxon>Chordata</taxon>
        <taxon>Craniata</taxon>
        <taxon>Vertebrata</taxon>
        <taxon>Euteleostomi</taxon>
        <taxon>Mammalia</taxon>
        <taxon>Eutheria</taxon>
        <taxon>Laurasiatheria</taxon>
        <taxon>Carnivora</taxon>
        <taxon>Caniformia</taxon>
        <taxon>Canidae</taxon>
        <taxon>Vulpes</taxon>
    </lineage>
</organism>
<sequence length="397" mass="41898">MALACRCRRRYHCCGVAGTCPHPLSFLALPPTRTWAPCRTPSVRGTTPGRTEHRPWPTAGRSACPFLPTGLGDAGSPPPAAHASHVRVPPTDGADPPARPGSYLCLRVPQHSVVVGNQDVSFLNLLLLLFLLILFLPLVPEPSGKLRFRELLFHQAAQDSSLWPPHTSYHLGLLTPASCTKASPSPVCVDSAPLFLTTPLPGHSTEGSVVGVQPGPSKPTSTMAAKSSTLTPKPISHPAVVDVDTAPPSRAVLSAPPHRRMSCPPCSRGRGSVTQRCPAKVAACTSAPTSVAPAPPHVIKSSASTSPLSPHRGLLLGGSKQLFFPVLLLPLACPTSVLEPPPPQQAAPVQTPTLTGTPMPWIPHLPPGLSSSRPPQVPEEPFVILQGTSRFWQRTTQ</sequence>
<evidence type="ECO:0000313" key="4">
    <source>
        <dbReference type="RefSeq" id="XP_072584947.1"/>
    </source>
</evidence>
<keyword evidence="2" id="KW-0472">Membrane</keyword>
<feature type="region of interest" description="Disordered" evidence="1">
    <location>
        <begin position="205"/>
        <end position="269"/>
    </location>
</feature>
<proteinExistence type="predicted"/>
<protein>
    <recommendedName>
        <fullName evidence="5">Vegetative cell wall protein gp1-like</fullName>
    </recommendedName>
</protein>
<evidence type="ECO:0000313" key="3">
    <source>
        <dbReference type="Proteomes" id="UP001652641"/>
    </source>
</evidence>
<gene>
    <name evidence="4" type="primary">LOC140594602</name>
</gene>
<feature type="compositionally biased region" description="Polar residues" evidence="1">
    <location>
        <begin position="218"/>
        <end position="231"/>
    </location>
</feature>
<accession>A0ABM4Y3S8</accession>
<dbReference type="Proteomes" id="UP001652641">
    <property type="component" value="Chromosome 12"/>
</dbReference>
<feature type="transmembrane region" description="Helical" evidence="2">
    <location>
        <begin position="120"/>
        <end position="139"/>
    </location>
</feature>
<dbReference type="GeneID" id="140594602"/>